<organism evidence="18 19">
    <name type="scientific">Penicillium flavigenum</name>
    <dbReference type="NCBI Taxonomy" id="254877"/>
    <lineage>
        <taxon>Eukaryota</taxon>
        <taxon>Fungi</taxon>
        <taxon>Dikarya</taxon>
        <taxon>Ascomycota</taxon>
        <taxon>Pezizomycotina</taxon>
        <taxon>Eurotiomycetes</taxon>
        <taxon>Eurotiomycetidae</taxon>
        <taxon>Eurotiales</taxon>
        <taxon>Aspergillaceae</taxon>
        <taxon>Penicillium</taxon>
    </lineage>
</organism>
<keyword evidence="9" id="KW-0472">Membrane</keyword>
<dbReference type="AlphaFoldDB" id="A0A1V6TBE7"/>
<dbReference type="STRING" id="254877.A0A1V6TBE7"/>
<evidence type="ECO:0000256" key="7">
    <source>
        <dbReference type="ARBA" id="ARBA00022583"/>
    </source>
</evidence>
<keyword evidence="6" id="KW-1003">Cell membrane</keyword>
<dbReference type="OrthoDB" id="371463at2759"/>
<protein>
    <recommendedName>
        <fullName evidence="4">AP-2 complex subunit sigma</fullName>
    </recommendedName>
    <alternativeName>
        <fullName evidence="12">Adaptin small chain</fullName>
    </alternativeName>
    <alternativeName>
        <fullName evidence="13">Clathrin assembly protein 2 sigma small chain</fullName>
    </alternativeName>
    <alternativeName>
        <fullName evidence="14">Sigma2-adaptin</fullName>
    </alternativeName>
</protein>
<dbReference type="InterPro" id="IPR027156">
    <property type="entry name" value="APS2"/>
</dbReference>
<comment type="similarity">
    <text evidence="3">Belongs to the adaptor complexes small subunit family.</text>
</comment>
<keyword evidence="5" id="KW-0813">Transport</keyword>
<reference evidence="19" key="1">
    <citation type="journal article" date="2017" name="Nat. Microbiol.">
        <title>Global analysis of biosynthetic gene clusters reveals vast potential of secondary metabolite production in Penicillium species.</title>
        <authorList>
            <person name="Nielsen J.C."/>
            <person name="Grijseels S."/>
            <person name="Prigent S."/>
            <person name="Ji B."/>
            <person name="Dainat J."/>
            <person name="Nielsen K.F."/>
            <person name="Frisvad J.C."/>
            <person name="Workman M."/>
            <person name="Nielsen J."/>
        </authorList>
    </citation>
    <scope>NUCLEOTIDE SEQUENCE [LARGE SCALE GENOMIC DNA]</scope>
    <source>
        <strain evidence="19">IBT 14082</strain>
    </source>
</reference>
<evidence type="ECO:0000259" key="17">
    <source>
        <dbReference type="Pfam" id="PF01217"/>
    </source>
</evidence>
<sequence>MPVYMLHGFRWPRAGFTGIRVYIVLHNLEEAAAEYIQQPLTTELIAESFHKTQADLVNRLPELSFIENYDPADETSGTVSQDYAYVSTRVLEIPEDGSGGGGGANIEDCVEQGSGLTDDQTAALEELRDRLAPGEKIGWYLVYNGDPERWYPDSEDEEYYESEEESVDESQTRRQSQVQSQKGDRNTEPPSPQSYTVTSWLFIAMVLSFILVQNRQGKTRLAKWYSPYSDEEKVKLKGEVHRLVAPRDQKYQSNFVEFRRSTKVVYRRYAGLFFCVCVDANDNELAYLEAIHFFVEVLDQFFGNVCELDLVFNFYKVYAILDEVFLAGEIQETSKQVVLTRLEHLDKLE</sequence>
<dbReference type="GO" id="GO:0072583">
    <property type="term" value="P:clathrin-dependent endocytosis"/>
    <property type="evidence" value="ECO:0007669"/>
    <property type="project" value="InterPro"/>
</dbReference>
<dbReference type="InterPro" id="IPR016635">
    <property type="entry name" value="AP_complex_ssu"/>
</dbReference>
<evidence type="ECO:0000256" key="3">
    <source>
        <dbReference type="ARBA" id="ARBA00006972"/>
    </source>
</evidence>
<keyword evidence="8" id="KW-0653">Protein transport</keyword>
<comment type="subcellular location">
    <subcellularLocation>
        <location evidence="1">Cell membrane</location>
    </subcellularLocation>
    <subcellularLocation>
        <location evidence="2">Membrane</location>
        <location evidence="2">Coated pit</location>
        <topology evidence="2">Peripheral membrane protein</topology>
        <orientation evidence="2">Cytoplasmic side</orientation>
    </subcellularLocation>
</comment>
<evidence type="ECO:0000256" key="12">
    <source>
        <dbReference type="ARBA" id="ARBA00030104"/>
    </source>
</evidence>
<evidence type="ECO:0000256" key="6">
    <source>
        <dbReference type="ARBA" id="ARBA00022475"/>
    </source>
</evidence>
<dbReference type="CDD" id="cd14833">
    <property type="entry name" value="AP2_sigma"/>
    <property type="match status" value="1"/>
</dbReference>
<dbReference type="Gene3D" id="3.30.450.60">
    <property type="match status" value="1"/>
</dbReference>
<evidence type="ECO:0000256" key="16">
    <source>
        <dbReference type="SAM" id="MobiDB-lite"/>
    </source>
</evidence>
<comment type="subunit">
    <text evidence="15">Adaptor protein complex 2 (AP-2) is a heterotetramer composed of two large adaptins (alpha-type subunit APL3 and beta-type subunit APL1), a medium chain (mu-type subunit APM4) and a small adaptin (sigma-type subunit APS2).</text>
</comment>
<feature type="region of interest" description="Disordered" evidence="16">
    <location>
        <begin position="151"/>
        <end position="192"/>
    </location>
</feature>
<dbReference type="Proteomes" id="UP000191342">
    <property type="component" value="Unassembled WGS sequence"/>
</dbReference>
<evidence type="ECO:0000256" key="10">
    <source>
        <dbReference type="ARBA" id="ARBA00023176"/>
    </source>
</evidence>
<dbReference type="GO" id="GO:0035615">
    <property type="term" value="F:clathrin adaptor activity"/>
    <property type="evidence" value="ECO:0007669"/>
    <property type="project" value="InterPro"/>
</dbReference>
<keyword evidence="7" id="KW-0254">Endocytosis</keyword>
<name>A0A1V6TBE7_9EURO</name>
<evidence type="ECO:0000256" key="11">
    <source>
        <dbReference type="ARBA" id="ARBA00025487"/>
    </source>
</evidence>
<evidence type="ECO:0000313" key="18">
    <source>
        <dbReference type="EMBL" id="OQE23354.1"/>
    </source>
</evidence>
<dbReference type="InterPro" id="IPR022775">
    <property type="entry name" value="AP_mu_sigma_su"/>
</dbReference>
<dbReference type="GO" id="GO:0015031">
    <property type="term" value="P:protein transport"/>
    <property type="evidence" value="ECO:0007669"/>
    <property type="project" value="UniProtKB-KW"/>
</dbReference>
<evidence type="ECO:0000256" key="5">
    <source>
        <dbReference type="ARBA" id="ARBA00022448"/>
    </source>
</evidence>
<gene>
    <name evidence="18" type="ORF">PENFLA_c011G07373</name>
</gene>
<feature type="domain" description="AP complex mu/sigma subunit" evidence="17">
    <location>
        <begin position="207"/>
        <end position="348"/>
    </location>
</feature>
<evidence type="ECO:0000256" key="15">
    <source>
        <dbReference type="ARBA" id="ARBA00062168"/>
    </source>
</evidence>
<dbReference type="PANTHER" id="PTHR11753">
    <property type="entry name" value="ADAPTOR COMPLEXES SMALL SUBUNIT FAMILY"/>
    <property type="match status" value="1"/>
</dbReference>
<dbReference type="GO" id="GO:0030122">
    <property type="term" value="C:AP-2 adaptor complex"/>
    <property type="evidence" value="ECO:0007669"/>
    <property type="project" value="InterPro"/>
</dbReference>
<comment type="function">
    <text evidence="11">Component of the adaptor complexes which link clathrin to receptors in coated vesicles. Clathrin-associated protein complexes are believed to interact with the cytoplasmic tails of membrane proteins, leading to their selection and concentration.</text>
</comment>
<keyword evidence="10" id="KW-0168">Coated pit</keyword>
<comment type="caution">
    <text evidence="18">The sequence shown here is derived from an EMBL/GenBank/DDBJ whole genome shotgun (WGS) entry which is preliminary data.</text>
</comment>
<evidence type="ECO:0000256" key="13">
    <source>
        <dbReference type="ARBA" id="ARBA00031686"/>
    </source>
</evidence>
<dbReference type="FunFam" id="3.30.450.60:FF:000011">
    <property type="entry name" value="AP complex subunit sigma"/>
    <property type="match status" value="1"/>
</dbReference>
<evidence type="ECO:0000256" key="2">
    <source>
        <dbReference type="ARBA" id="ARBA00004277"/>
    </source>
</evidence>
<dbReference type="EMBL" id="MLQL01000011">
    <property type="protein sequence ID" value="OQE23354.1"/>
    <property type="molecule type" value="Genomic_DNA"/>
</dbReference>
<evidence type="ECO:0000256" key="1">
    <source>
        <dbReference type="ARBA" id="ARBA00004236"/>
    </source>
</evidence>
<evidence type="ECO:0000256" key="14">
    <source>
        <dbReference type="ARBA" id="ARBA00032648"/>
    </source>
</evidence>
<keyword evidence="19" id="KW-1185">Reference proteome</keyword>
<feature type="compositionally biased region" description="Acidic residues" evidence="16">
    <location>
        <begin position="153"/>
        <end position="168"/>
    </location>
</feature>
<evidence type="ECO:0000256" key="9">
    <source>
        <dbReference type="ARBA" id="ARBA00023136"/>
    </source>
</evidence>
<evidence type="ECO:0000313" key="19">
    <source>
        <dbReference type="Proteomes" id="UP000191342"/>
    </source>
</evidence>
<evidence type="ECO:0000256" key="4">
    <source>
        <dbReference type="ARBA" id="ARBA00013914"/>
    </source>
</evidence>
<dbReference type="Pfam" id="PF01217">
    <property type="entry name" value="Clat_adaptor_s"/>
    <property type="match status" value="1"/>
</dbReference>
<dbReference type="SUPFAM" id="SSF64356">
    <property type="entry name" value="SNARE-like"/>
    <property type="match status" value="1"/>
</dbReference>
<accession>A0A1V6TBE7</accession>
<dbReference type="InterPro" id="IPR011012">
    <property type="entry name" value="Longin-like_dom_sf"/>
</dbReference>
<proteinExistence type="inferred from homology"/>
<evidence type="ECO:0000256" key="8">
    <source>
        <dbReference type="ARBA" id="ARBA00022927"/>
    </source>
</evidence>